<evidence type="ECO:0000256" key="1">
    <source>
        <dbReference type="SAM" id="SignalP"/>
    </source>
</evidence>
<comment type="caution">
    <text evidence="2">The sequence shown here is derived from an EMBL/GenBank/DDBJ whole genome shotgun (WGS) entry which is preliminary data.</text>
</comment>
<name>A0ABD2PTC8_9PLAT</name>
<keyword evidence="1" id="KW-0732">Signal</keyword>
<keyword evidence="3" id="KW-1185">Reference proteome</keyword>
<dbReference type="Proteomes" id="UP001626550">
    <property type="component" value="Unassembled WGS sequence"/>
</dbReference>
<accession>A0ABD2PTC8</accession>
<sequence>MKFVCMLVLCMVALSNAMYDYIDGQKCIREGYECKTGYETTRCCNKKVCDAKSSLAVGRCAPCVSNGNRCYGPDDCCSRDCDRSILRCR</sequence>
<dbReference type="EMBL" id="JBJKFK010002728">
    <property type="protein sequence ID" value="KAL3310685.1"/>
    <property type="molecule type" value="Genomic_DNA"/>
</dbReference>
<feature type="signal peptide" evidence="1">
    <location>
        <begin position="1"/>
        <end position="17"/>
    </location>
</feature>
<gene>
    <name evidence="2" type="ORF">Ciccas_010744</name>
</gene>
<reference evidence="2 3" key="1">
    <citation type="submission" date="2024-11" db="EMBL/GenBank/DDBJ databases">
        <title>Adaptive evolution of stress response genes in parasites aligns with host niche diversity.</title>
        <authorList>
            <person name="Hahn C."/>
            <person name="Resl P."/>
        </authorList>
    </citation>
    <scope>NUCLEOTIDE SEQUENCE [LARGE SCALE GENOMIC DNA]</scope>
    <source>
        <strain evidence="2">EGGRZ-B1_66</strain>
        <tissue evidence="2">Body</tissue>
    </source>
</reference>
<organism evidence="2 3">
    <name type="scientific">Cichlidogyrus casuarinus</name>
    <dbReference type="NCBI Taxonomy" id="1844966"/>
    <lineage>
        <taxon>Eukaryota</taxon>
        <taxon>Metazoa</taxon>
        <taxon>Spiralia</taxon>
        <taxon>Lophotrochozoa</taxon>
        <taxon>Platyhelminthes</taxon>
        <taxon>Monogenea</taxon>
        <taxon>Monopisthocotylea</taxon>
        <taxon>Dactylogyridea</taxon>
        <taxon>Ancyrocephalidae</taxon>
        <taxon>Cichlidogyrus</taxon>
    </lineage>
</organism>
<evidence type="ECO:0000313" key="2">
    <source>
        <dbReference type="EMBL" id="KAL3310685.1"/>
    </source>
</evidence>
<proteinExistence type="predicted"/>
<protein>
    <submittedName>
        <fullName evidence="2">Uncharacterized protein</fullName>
    </submittedName>
</protein>
<dbReference type="AlphaFoldDB" id="A0ABD2PTC8"/>
<evidence type="ECO:0000313" key="3">
    <source>
        <dbReference type="Proteomes" id="UP001626550"/>
    </source>
</evidence>
<feature type="chain" id="PRO_5044809537" evidence="1">
    <location>
        <begin position="18"/>
        <end position="89"/>
    </location>
</feature>